<evidence type="ECO:0000313" key="1">
    <source>
        <dbReference type="EMBL" id="SCG69693.1"/>
    </source>
</evidence>
<organism evidence="1 2">
    <name type="scientific">Micromonospora humi</name>
    <dbReference type="NCBI Taxonomy" id="745366"/>
    <lineage>
        <taxon>Bacteria</taxon>
        <taxon>Bacillati</taxon>
        <taxon>Actinomycetota</taxon>
        <taxon>Actinomycetes</taxon>
        <taxon>Micromonosporales</taxon>
        <taxon>Micromonosporaceae</taxon>
        <taxon>Micromonospora</taxon>
    </lineage>
</organism>
<dbReference type="AlphaFoldDB" id="A0A1C5JGT3"/>
<protein>
    <submittedName>
        <fullName evidence="1">Uncharacterized protein</fullName>
    </submittedName>
</protein>
<gene>
    <name evidence="1" type="ORF">GA0070213_11132</name>
</gene>
<dbReference type="STRING" id="745366.GA0070213_11132"/>
<sequence length="981" mass="106132">MNARPASLVAAEELVSPSSYRQLGRQRTDRRFRREVEALVADACRSEPDGRLLSDTFLSLTAALEAEGALSFAGLLSEERFAGARQGYDAAVRAKGSRGSLHNYLNVVDTEDLLDHPDFRETFAHPLLTVLVAYALGGPVRIIDLRAKDTHPVDVVARDNTLHVDNSPFMDEFKVVVTWRTGTGQGPSGQGLTYLPRTNRLLRQCVVDDDGSVRSDEDSCIFPSQDRVDEALAAQARFFADRQPRVVHLRDLPAPCHTIFAASRLVHHRYRTSAGGPRSALMASFHRTDEGTGVLGVADRTGSGLDRFLLGVEGGASFLDLVRAESPRIVAALGRAARRSGFVVDPEHHLLRGDDLRAWYARQSAGVSLNRLRAAGLADSRDQGTSELRRLVLRMQYDLQGALNMPLYADLREEVRKRARIVIREMAPEHIHEILARPEYAPVLRDPPAPGRRTIGQLTQELSAELRTLEGLTSDAPARASVGPVWGATGAPAAMSALRRFVVDLRVAGEAVTDQESLVTAFVFGTLSAALATDLFGLGEPGDHVAARMLGAYLGLVGPSLGERDAPHPERHRLDTYRESVNETMQTTKLASEVWFHSAPAETIARNDRFVRSLVGRVLPAVTGRPDADEVVPFRAEPADLPARYWRRVAPVKPIAVRFGAADLDGVYDYLAVDADRGVEAVMRRLRGEIAPLSPAGLLLSGIERVAATRGGSPAEACRYLMSRLAADWGPLVRQSRTASVGGVPTAHQVFAQLHDVLGGDRPAARAPGRPGRAVAADEVLLSRTDARALARAYMPARLCFTDAEIRMAQRLARDPRVRHALLATHLHLVDGSSGRAGELFAEWGDARVLLPFTEAFVWRGPTGVDLAPNPKLLTVMCNNLLPAVAAEVAGRGGRGAGDLDADALRAGVDAAVRRGVFSVTVGLFRRTAHPDLVSLTGFSRRVCPAAGSFSAFCRRWLPRFFADWDAGAAGELSCGAATAA</sequence>
<dbReference type="OrthoDB" id="4650283at2"/>
<dbReference type="EMBL" id="FMDM01000011">
    <property type="protein sequence ID" value="SCG69693.1"/>
    <property type="molecule type" value="Genomic_DNA"/>
</dbReference>
<dbReference type="Proteomes" id="UP000199360">
    <property type="component" value="Unassembled WGS sequence"/>
</dbReference>
<reference evidence="2" key="1">
    <citation type="submission" date="2016-06" db="EMBL/GenBank/DDBJ databases">
        <authorList>
            <person name="Varghese N."/>
            <person name="Submissions Spin"/>
        </authorList>
    </citation>
    <scope>NUCLEOTIDE SEQUENCE [LARGE SCALE GENOMIC DNA]</scope>
    <source>
        <strain evidence="2">DSM 45647</strain>
    </source>
</reference>
<name>A0A1C5JGT3_9ACTN</name>
<evidence type="ECO:0000313" key="2">
    <source>
        <dbReference type="Proteomes" id="UP000199360"/>
    </source>
</evidence>
<accession>A0A1C5JGT3</accession>
<proteinExistence type="predicted"/>
<dbReference type="RefSeq" id="WP_091067029.1">
    <property type="nucleotide sequence ID" value="NZ_FMDM01000011.1"/>
</dbReference>
<keyword evidence="2" id="KW-1185">Reference proteome</keyword>